<protein>
    <submittedName>
        <fullName evidence="2">Uncharacterized protein</fullName>
    </submittedName>
</protein>
<feature type="region of interest" description="Disordered" evidence="1">
    <location>
        <begin position="1"/>
        <end position="110"/>
    </location>
</feature>
<dbReference type="Proteomes" id="UP000541610">
    <property type="component" value="Unassembled WGS sequence"/>
</dbReference>
<sequence>MSDFVYVPPPKRFPPPLPRAELRPSRPSSTYLSAYNEQGKRVSQPYRYEQGKRVSHPYRYADEQESTSRGELRLARSSSPSIPRRNPSGSSRMPTLEPLDNVSVSERRRDDEDDGRVLCLSLFTTNWSPEVSALYDLFRSRYACTAMIWEPWFGNPPALVSPYDQITVRDYCSRWCLALPQGLRDAPAIDLVDCNGQGPVRRRPQGAQEQAQVSGQHVVRLSPAPGHVQGDPTMEIMPSPVRREPSSPPCSASIMSVGSRAELSEPCVRTATSATDHEVVSFMSSPSGLHSARSVKSSIPLGVSQALGRVGISIPESPPFELNYNHNYSYLIPRFPAQAFHDRYDWLWKWSLSEDDRDLRSWRKAIESARPVLGTTCYEHLNRPYGVSHATVAGLWDKDLLDAPIAGRVLFVSGLLSGPKRFSDDDLYLPCPSALLRWVQSAGVETGRQSGLSVAEAQFAQLLALNKAKAVTQALDEYALERGTTVGNYKALGKYLPDPFIVRNDEWVATSPEEVAKAHRSEPVCGRPTAYTFGGVTIDSLNEFYRRLPESAEDATKALSSIGQQYRVKTADGLRPLRDER</sequence>
<feature type="compositionally biased region" description="Pro residues" evidence="1">
    <location>
        <begin position="7"/>
        <end position="18"/>
    </location>
</feature>
<feature type="compositionally biased region" description="Low complexity" evidence="1">
    <location>
        <begin position="76"/>
        <end position="92"/>
    </location>
</feature>
<accession>A0A7J6PFC9</accession>
<evidence type="ECO:0000256" key="1">
    <source>
        <dbReference type="SAM" id="MobiDB-lite"/>
    </source>
</evidence>
<proteinExistence type="predicted"/>
<name>A0A7J6PFC9_PEROL</name>
<comment type="caution">
    <text evidence="2">The sequence shown here is derived from an EMBL/GenBank/DDBJ whole genome shotgun (WGS) entry which is preliminary data.</text>
</comment>
<dbReference type="EMBL" id="JABANP010000030">
    <property type="protein sequence ID" value="KAF4694647.1"/>
    <property type="molecule type" value="Genomic_DNA"/>
</dbReference>
<evidence type="ECO:0000313" key="3">
    <source>
        <dbReference type="Proteomes" id="UP000541610"/>
    </source>
</evidence>
<dbReference type="AlphaFoldDB" id="A0A7J6PFC9"/>
<organism evidence="2 3">
    <name type="scientific">Perkinsus olseni</name>
    <name type="common">Perkinsus atlanticus</name>
    <dbReference type="NCBI Taxonomy" id="32597"/>
    <lineage>
        <taxon>Eukaryota</taxon>
        <taxon>Sar</taxon>
        <taxon>Alveolata</taxon>
        <taxon>Perkinsozoa</taxon>
        <taxon>Perkinsea</taxon>
        <taxon>Perkinsida</taxon>
        <taxon>Perkinsidae</taxon>
        <taxon>Perkinsus</taxon>
    </lineage>
</organism>
<feature type="compositionally biased region" description="Polar residues" evidence="1">
    <location>
        <begin position="26"/>
        <end position="36"/>
    </location>
</feature>
<reference evidence="2 3" key="1">
    <citation type="submission" date="2020-04" db="EMBL/GenBank/DDBJ databases">
        <title>Perkinsus olseni comparative genomics.</title>
        <authorList>
            <person name="Bogema D.R."/>
        </authorList>
    </citation>
    <scope>NUCLEOTIDE SEQUENCE [LARGE SCALE GENOMIC DNA]</scope>
    <source>
        <strain evidence="2">00978-12</strain>
    </source>
</reference>
<feature type="compositionally biased region" description="Basic and acidic residues" evidence="1">
    <location>
        <begin position="59"/>
        <end position="74"/>
    </location>
</feature>
<evidence type="ECO:0000313" key="2">
    <source>
        <dbReference type="EMBL" id="KAF4694647.1"/>
    </source>
</evidence>
<gene>
    <name evidence="2" type="ORF">FOZ60_007614</name>
</gene>